<reference evidence="3 5" key="1">
    <citation type="submission" date="2022-03" db="EMBL/GenBank/DDBJ databases">
        <title>Ignatzschineria rhizosphaerae HR5S32.</title>
        <authorList>
            <person name="Sun J.Q."/>
            <person name="Feng J.Y."/>
        </authorList>
    </citation>
    <scope>NUCLEOTIDE SEQUENCE [LARGE SCALE GENOMIC DNA]</scope>
    <source>
        <strain evidence="3 5">HR5S32</strain>
    </source>
</reference>
<name>A0ABY3X415_9GAMM</name>
<dbReference type="Proteomes" id="UP000829542">
    <property type="component" value="Chromosome"/>
</dbReference>
<keyword evidence="2" id="KW-0812">Transmembrane</keyword>
<accession>A0ABY3X415</accession>
<dbReference type="RefSeq" id="WP_242147814.1">
    <property type="nucleotide sequence ID" value="NZ_CP093379.1"/>
</dbReference>
<evidence type="ECO:0000313" key="3">
    <source>
        <dbReference type="EMBL" id="UNM95505.1"/>
    </source>
</evidence>
<evidence type="ECO:0000256" key="1">
    <source>
        <dbReference type="SAM" id="MobiDB-lite"/>
    </source>
</evidence>
<keyword evidence="2" id="KW-0472">Membrane</keyword>
<dbReference type="EMBL" id="CP093379">
    <property type="protein sequence ID" value="UNM95505.1"/>
    <property type="molecule type" value="Genomic_DNA"/>
</dbReference>
<evidence type="ECO:0000256" key="2">
    <source>
        <dbReference type="SAM" id="Phobius"/>
    </source>
</evidence>
<keyword evidence="5" id="KW-1185">Reference proteome</keyword>
<organism evidence="3 5">
    <name type="scientific">Ignatzschineria rhizosphaerae</name>
    <dbReference type="NCBI Taxonomy" id="2923279"/>
    <lineage>
        <taxon>Bacteria</taxon>
        <taxon>Pseudomonadati</taxon>
        <taxon>Pseudomonadota</taxon>
        <taxon>Gammaproteobacteria</taxon>
        <taxon>Cardiobacteriales</taxon>
        <taxon>Ignatzschineriaceae</taxon>
        <taxon>Ignatzschineria</taxon>
    </lineage>
</organism>
<sequence length="117" mass="13230">MKVNVLECLKNSNERIDSNKTLAFFGAIIGAIVLIILAIKGHPGIEWLFGTFLLATLGQLPSKGLNELGRLKVERSNPQTFRLEGNITDQQKEEIRKHVHDSYPNKPTNMSKPREEY</sequence>
<evidence type="ECO:0000313" key="4">
    <source>
        <dbReference type="EMBL" id="UNM96079.1"/>
    </source>
</evidence>
<proteinExistence type="predicted"/>
<evidence type="ECO:0000313" key="5">
    <source>
        <dbReference type="Proteomes" id="UP000829542"/>
    </source>
</evidence>
<feature type="compositionally biased region" description="Basic and acidic residues" evidence="1">
    <location>
        <begin position="93"/>
        <end position="103"/>
    </location>
</feature>
<keyword evidence="2" id="KW-1133">Transmembrane helix</keyword>
<dbReference type="EMBL" id="CP093379">
    <property type="protein sequence ID" value="UNM96079.1"/>
    <property type="molecule type" value="Genomic_DNA"/>
</dbReference>
<feature type="region of interest" description="Disordered" evidence="1">
    <location>
        <begin position="93"/>
        <end position="117"/>
    </location>
</feature>
<feature type="transmembrane region" description="Helical" evidence="2">
    <location>
        <begin position="21"/>
        <end position="39"/>
    </location>
</feature>
<protein>
    <submittedName>
        <fullName evidence="3">DUF2644 domain-containing protein</fullName>
    </submittedName>
</protein>
<gene>
    <name evidence="3" type="ORF">MMG00_09760</name>
    <name evidence="4" type="ORF">MMG00_12895</name>
</gene>